<dbReference type="PANTHER" id="PTHR43751">
    <property type="entry name" value="SULFATASE"/>
    <property type="match status" value="1"/>
</dbReference>
<dbReference type="InterPro" id="IPR017850">
    <property type="entry name" value="Alkaline_phosphatase_core_sf"/>
</dbReference>
<dbReference type="AlphaFoldDB" id="A0A5B1CIH2"/>
<gene>
    <name evidence="3" type="ORF">LF1_16000</name>
</gene>
<name>A0A5B1CIH2_9BACT</name>
<keyword evidence="3" id="KW-0378">Hydrolase</keyword>
<dbReference type="Gene3D" id="3.40.720.10">
    <property type="entry name" value="Alkaline Phosphatase, subunit A"/>
    <property type="match status" value="1"/>
</dbReference>
<dbReference type="InterPro" id="IPR052701">
    <property type="entry name" value="GAG_Ulvan_Degrading_Sulfatases"/>
</dbReference>
<comment type="caution">
    <text evidence="3">The sequence shown here is derived from an EMBL/GenBank/DDBJ whole genome shotgun (WGS) entry which is preliminary data.</text>
</comment>
<evidence type="ECO:0000256" key="1">
    <source>
        <dbReference type="SAM" id="MobiDB-lite"/>
    </source>
</evidence>
<dbReference type="OrthoDB" id="9803751at2"/>
<feature type="domain" description="Sulfatase N-terminal" evidence="2">
    <location>
        <begin position="14"/>
        <end position="212"/>
    </location>
</feature>
<feature type="compositionally biased region" description="Basic and acidic residues" evidence="1">
    <location>
        <begin position="388"/>
        <end position="404"/>
    </location>
</feature>
<reference evidence="3 4" key="1">
    <citation type="submission" date="2019-08" db="EMBL/GenBank/DDBJ databases">
        <title>Deep-cultivation of Planctomycetes and their phenomic and genomic characterization uncovers novel biology.</title>
        <authorList>
            <person name="Wiegand S."/>
            <person name="Jogler M."/>
            <person name="Boedeker C."/>
            <person name="Pinto D."/>
            <person name="Vollmers J."/>
            <person name="Rivas-Marin E."/>
            <person name="Kohn T."/>
            <person name="Peeters S.H."/>
            <person name="Heuer A."/>
            <person name="Rast P."/>
            <person name="Oberbeckmann S."/>
            <person name="Bunk B."/>
            <person name="Jeske O."/>
            <person name="Meyerdierks A."/>
            <person name="Storesund J.E."/>
            <person name="Kallscheuer N."/>
            <person name="Luecker S."/>
            <person name="Lage O.M."/>
            <person name="Pohl T."/>
            <person name="Merkel B.J."/>
            <person name="Hornburger P."/>
            <person name="Mueller R.-W."/>
            <person name="Bruemmer F."/>
            <person name="Labrenz M."/>
            <person name="Spormann A.M."/>
            <person name="Op Den Camp H."/>
            <person name="Overmann J."/>
            <person name="Amann R."/>
            <person name="Jetten M.S.M."/>
            <person name="Mascher T."/>
            <person name="Medema M.H."/>
            <person name="Devos D.P."/>
            <person name="Kaster A.-K."/>
            <person name="Ovreas L."/>
            <person name="Rohde M."/>
            <person name="Galperin M.Y."/>
            <person name="Jogler C."/>
        </authorList>
    </citation>
    <scope>NUCLEOTIDE SEQUENCE [LARGE SCALE GENOMIC DNA]</scope>
    <source>
        <strain evidence="3 4">LF1</strain>
    </source>
</reference>
<proteinExistence type="predicted"/>
<keyword evidence="4" id="KW-1185">Reference proteome</keyword>
<evidence type="ECO:0000313" key="4">
    <source>
        <dbReference type="Proteomes" id="UP000322699"/>
    </source>
</evidence>
<dbReference type="PANTHER" id="PTHR43751:SF1">
    <property type="entry name" value="SULFATASE ATSG-RELATED"/>
    <property type="match status" value="1"/>
</dbReference>
<protein>
    <submittedName>
        <fullName evidence="3">Arylsulfatase</fullName>
        <ecNumber evidence="3">3.1.6.1</ecNumber>
    </submittedName>
</protein>
<dbReference type="Pfam" id="PF00884">
    <property type="entry name" value="Sulfatase"/>
    <property type="match status" value="1"/>
</dbReference>
<evidence type="ECO:0000313" key="3">
    <source>
        <dbReference type="EMBL" id="KAA1259074.1"/>
    </source>
</evidence>
<dbReference type="InterPro" id="IPR000917">
    <property type="entry name" value="Sulfatase_N"/>
</dbReference>
<organism evidence="3 4">
    <name type="scientific">Rubripirellula obstinata</name>
    <dbReference type="NCBI Taxonomy" id="406547"/>
    <lineage>
        <taxon>Bacteria</taxon>
        <taxon>Pseudomonadati</taxon>
        <taxon>Planctomycetota</taxon>
        <taxon>Planctomycetia</taxon>
        <taxon>Pirellulales</taxon>
        <taxon>Pirellulaceae</taxon>
        <taxon>Rubripirellula</taxon>
    </lineage>
</organism>
<feature type="region of interest" description="Disordered" evidence="1">
    <location>
        <begin position="385"/>
        <end position="404"/>
    </location>
</feature>
<evidence type="ECO:0000259" key="2">
    <source>
        <dbReference type="Pfam" id="PF00884"/>
    </source>
</evidence>
<dbReference type="SUPFAM" id="SSF53649">
    <property type="entry name" value="Alkaline phosphatase-like"/>
    <property type="match status" value="1"/>
</dbReference>
<dbReference type="GO" id="GO:0004065">
    <property type="term" value="F:arylsulfatase activity"/>
    <property type="evidence" value="ECO:0007669"/>
    <property type="project" value="UniProtKB-EC"/>
</dbReference>
<dbReference type="RefSeq" id="WP_068262084.1">
    <property type="nucleotide sequence ID" value="NZ_LWSK01000032.1"/>
</dbReference>
<sequence length="404" mass="46379">MRLESLAIRFKDTRTVCHYLKDLDYDVILCGKSHVNPRSAFPWTIEMHSKKPAGDPKMYTKPATPLDQLEAYFAGGSPNNQRPFCVMVTSYYPHGEHPKQTTLTEDSVAITRFQEDSPRTRASEAQFNQAVKNSDEEFERALALLDKYDLADNTVVIYASDHGRFGKWSVYDRGLSVPFVVRWPGVVEPGTRSDALVSFADVLPTMMEIAGAKPDSDFDGKSLQSLLKGQTDSHHQYVYSVMTNQAIINAHVFPGRMIRSKQYKYTRNYNAMEVVQRKEKAGEALTAFLRMGAEQHPNVPEEELFDMIKDPHEQNNLAADPAYREIKSELKQKLQQWLVTQNDFLKDEGSMPFLATHKHFRLDLLNHPKNKVTLPRELKNSLNGYDFYQHRNESRQKESNRGRE</sequence>
<dbReference type="EMBL" id="VRLW01000001">
    <property type="protein sequence ID" value="KAA1259074.1"/>
    <property type="molecule type" value="Genomic_DNA"/>
</dbReference>
<dbReference type="EC" id="3.1.6.1" evidence="3"/>
<dbReference type="Proteomes" id="UP000322699">
    <property type="component" value="Unassembled WGS sequence"/>
</dbReference>
<accession>A0A5B1CIH2</accession>